<dbReference type="FunCoup" id="A0A409VE06">
    <property type="interactions" value="20"/>
</dbReference>
<feature type="compositionally biased region" description="Acidic residues" evidence="5">
    <location>
        <begin position="66"/>
        <end position="81"/>
    </location>
</feature>
<comment type="caution">
    <text evidence="7">The sequence shown here is derived from an EMBL/GenBank/DDBJ whole genome shotgun (WGS) entry which is preliminary data.</text>
</comment>
<sequence length="852" mass="90268">MTRPGLERLDTGVSGDALIASDLATFSPSVSTSRPRAHLQVAAGSSSKVPFGQAKAKSKLNGNYTEVDEEDGDGEEEEANETDPLLPPGSGRTTKGKTKKPFYRARPLWLVPFAITASLVRGMTLAPRVEVYLQLSCNRLHGDHHWNHTQTPAAWAMLNTSEVSPVSSSQSLRTSLYSSFDPLGPHLHPSSSPSFQPNPPPPSPPPSNNLSQEDQDRQDSDDTEDPRRLPSARCLGDAAVQAGAARLQTMMTTTMGLLSALTTGWWGHFGERNGRTRVLAVSTLGLFLTLVPFLVVSFEADPNRIPFFATASDLTFILVSTPSSPLAQHGHKLLLIAPIIEGLLGGWSTLQSATSAYLSDCTSPGSRAHIFSRFQGVFYLGFAVGPSVGGWFIQHPIRVISGAGGAGGNGAGQGNTKSVTSVFWVAVVCSFVNLLLVLFVFPESLGKKKREAAAALAAAASAATSAPGTPVAIAGNLKGKAKALTNEVAAVPQEAVEASPLVQEEPESQGIIARFLSPLSVFLPVVVLDPSPYGIGHRKRRDWSLTMLAVALFGFMLSTGIFQIKYLYAEHMYGWGAEQLSYYISAMGGARAMWLLFLLPTLIGFFKPKSKGNGKQPAGQQPVVPGKKPKPTRAQLGQEIKFDLTLTKCSLCIDILSHTLVTILPAPGMREHISAQAPLLTNTVGLGDATYKQSQAMFVLASSLNGLGSGAVPAIHSLALCMAQVRALDASGGVADSAKEDEGTGALFGALAVLQAVGQMILGPMLFGLIYSGTVAQFPKAIFVTAAGILVCALAIVMCVRNPVRVVSMTRAIQGGKRRRRDTDGERGRSRVSKDLRGGAVPYYGSASDESV</sequence>
<evidence type="ECO:0000256" key="5">
    <source>
        <dbReference type="SAM" id="MobiDB-lite"/>
    </source>
</evidence>
<feature type="compositionally biased region" description="Low complexity" evidence="5">
    <location>
        <begin position="179"/>
        <end position="195"/>
    </location>
</feature>
<dbReference type="Pfam" id="PF07690">
    <property type="entry name" value="MFS_1"/>
    <property type="match status" value="1"/>
</dbReference>
<evidence type="ECO:0000313" key="7">
    <source>
        <dbReference type="EMBL" id="PPQ64605.1"/>
    </source>
</evidence>
<dbReference type="SUPFAM" id="SSF103473">
    <property type="entry name" value="MFS general substrate transporter"/>
    <property type="match status" value="1"/>
</dbReference>
<dbReference type="OrthoDB" id="3026777at2759"/>
<evidence type="ECO:0000256" key="3">
    <source>
        <dbReference type="ARBA" id="ARBA00022989"/>
    </source>
</evidence>
<evidence type="ECO:0000256" key="1">
    <source>
        <dbReference type="ARBA" id="ARBA00004141"/>
    </source>
</evidence>
<keyword evidence="3 6" id="KW-1133">Transmembrane helix</keyword>
<dbReference type="AlphaFoldDB" id="A0A409VE06"/>
<feature type="region of interest" description="Disordered" evidence="5">
    <location>
        <begin position="815"/>
        <end position="852"/>
    </location>
</feature>
<keyword evidence="2 6" id="KW-0812">Transmembrane</keyword>
<dbReference type="InterPro" id="IPR036259">
    <property type="entry name" value="MFS_trans_sf"/>
</dbReference>
<evidence type="ECO:0000256" key="2">
    <source>
        <dbReference type="ARBA" id="ARBA00022692"/>
    </source>
</evidence>
<gene>
    <name evidence="7" type="ORF">CVT26_002003</name>
</gene>
<dbReference type="Proteomes" id="UP000284706">
    <property type="component" value="Unassembled WGS sequence"/>
</dbReference>
<feature type="transmembrane region" description="Helical" evidence="6">
    <location>
        <begin position="746"/>
        <end position="770"/>
    </location>
</feature>
<protein>
    <recommendedName>
        <fullName evidence="9">MFS general substrate transporter</fullName>
    </recommendedName>
</protein>
<evidence type="ECO:0000256" key="4">
    <source>
        <dbReference type="ARBA" id="ARBA00023136"/>
    </source>
</evidence>
<feature type="compositionally biased region" description="Pro residues" evidence="5">
    <location>
        <begin position="196"/>
        <end position="207"/>
    </location>
</feature>
<dbReference type="PANTHER" id="PTHR23507:SF1">
    <property type="entry name" value="FI18259P1-RELATED"/>
    <property type="match status" value="1"/>
</dbReference>
<evidence type="ECO:0000256" key="6">
    <source>
        <dbReference type="SAM" id="Phobius"/>
    </source>
</evidence>
<dbReference type="EMBL" id="NHYE01005665">
    <property type="protein sequence ID" value="PPQ64605.1"/>
    <property type="molecule type" value="Genomic_DNA"/>
</dbReference>
<feature type="transmembrane region" description="Helical" evidence="6">
    <location>
        <begin position="278"/>
        <end position="298"/>
    </location>
</feature>
<comment type="subcellular location">
    <subcellularLocation>
        <location evidence="1">Membrane</location>
        <topology evidence="1">Multi-pass membrane protein</topology>
    </subcellularLocation>
</comment>
<feature type="compositionally biased region" description="Basic and acidic residues" evidence="5">
    <location>
        <begin position="821"/>
        <end position="837"/>
    </location>
</feature>
<organism evidence="7 8">
    <name type="scientific">Gymnopilus dilepis</name>
    <dbReference type="NCBI Taxonomy" id="231916"/>
    <lineage>
        <taxon>Eukaryota</taxon>
        <taxon>Fungi</taxon>
        <taxon>Dikarya</taxon>
        <taxon>Basidiomycota</taxon>
        <taxon>Agaricomycotina</taxon>
        <taxon>Agaricomycetes</taxon>
        <taxon>Agaricomycetidae</taxon>
        <taxon>Agaricales</taxon>
        <taxon>Agaricineae</taxon>
        <taxon>Hymenogastraceae</taxon>
        <taxon>Gymnopilus</taxon>
    </lineage>
</organism>
<feature type="region of interest" description="Disordered" evidence="5">
    <location>
        <begin position="27"/>
        <end position="98"/>
    </location>
</feature>
<accession>A0A409VE06</accession>
<evidence type="ECO:0000313" key="8">
    <source>
        <dbReference type="Proteomes" id="UP000284706"/>
    </source>
</evidence>
<dbReference type="InParanoid" id="A0A409VE06"/>
<feature type="transmembrane region" description="Helical" evidence="6">
    <location>
        <begin position="422"/>
        <end position="441"/>
    </location>
</feature>
<feature type="transmembrane region" description="Helical" evidence="6">
    <location>
        <begin position="580"/>
        <end position="606"/>
    </location>
</feature>
<feature type="compositionally biased region" description="Basic and acidic residues" evidence="5">
    <location>
        <begin position="214"/>
        <end position="228"/>
    </location>
</feature>
<keyword evidence="8" id="KW-1185">Reference proteome</keyword>
<dbReference type="PANTHER" id="PTHR23507">
    <property type="entry name" value="ZGC:174356"/>
    <property type="match status" value="1"/>
</dbReference>
<feature type="region of interest" description="Disordered" evidence="5">
    <location>
        <begin position="611"/>
        <end position="632"/>
    </location>
</feature>
<proteinExistence type="predicted"/>
<evidence type="ECO:0008006" key="9">
    <source>
        <dbReference type="Google" id="ProtNLM"/>
    </source>
</evidence>
<reference evidence="7 8" key="1">
    <citation type="journal article" date="2018" name="Evol. Lett.">
        <title>Horizontal gene cluster transfer increased hallucinogenic mushroom diversity.</title>
        <authorList>
            <person name="Reynolds H.T."/>
            <person name="Vijayakumar V."/>
            <person name="Gluck-Thaler E."/>
            <person name="Korotkin H.B."/>
            <person name="Matheny P.B."/>
            <person name="Slot J.C."/>
        </authorList>
    </citation>
    <scope>NUCLEOTIDE SEQUENCE [LARGE SCALE GENOMIC DNA]</scope>
    <source>
        <strain evidence="7 8">SRW20</strain>
    </source>
</reference>
<dbReference type="GO" id="GO:0016020">
    <property type="term" value="C:membrane"/>
    <property type="evidence" value="ECO:0007669"/>
    <property type="project" value="UniProtKB-SubCell"/>
</dbReference>
<dbReference type="GO" id="GO:0022857">
    <property type="term" value="F:transmembrane transporter activity"/>
    <property type="evidence" value="ECO:0007669"/>
    <property type="project" value="InterPro"/>
</dbReference>
<name>A0A409VE06_9AGAR</name>
<dbReference type="InterPro" id="IPR011701">
    <property type="entry name" value="MFS"/>
</dbReference>
<feature type="transmembrane region" description="Helical" evidence="6">
    <location>
        <begin position="782"/>
        <end position="800"/>
    </location>
</feature>
<dbReference type="Gene3D" id="1.20.1250.20">
    <property type="entry name" value="MFS general substrate transporter like domains"/>
    <property type="match status" value="1"/>
</dbReference>
<keyword evidence="4 6" id="KW-0472">Membrane</keyword>
<feature type="region of interest" description="Disordered" evidence="5">
    <location>
        <begin position="179"/>
        <end position="235"/>
    </location>
</feature>
<feature type="transmembrane region" description="Helical" evidence="6">
    <location>
        <begin position="545"/>
        <end position="568"/>
    </location>
</feature>